<feature type="region of interest" description="Disordered" evidence="1">
    <location>
        <begin position="1"/>
        <end position="43"/>
    </location>
</feature>
<reference evidence="2 3" key="1">
    <citation type="submission" date="2021-06" db="EMBL/GenBank/DDBJ databases">
        <title>Caerostris darwini draft genome.</title>
        <authorList>
            <person name="Kono N."/>
            <person name="Arakawa K."/>
        </authorList>
    </citation>
    <scope>NUCLEOTIDE SEQUENCE [LARGE SCALE GENOMIC DNA]</scope>
</reference>
<accession>A0AAV4W3K3</accession>
<evidence type="ECO:0000256" key="1">
    <source>
        <dbReference type="SAM" id="MobiDB-lite"/>
    </source>
</evidence>
<proteinExistence type="predicted"/>
<dbReference type="Proteomes" id="UP001054837">
    <property type="component" value="Unassembled WGS sequence"/>
</dbReference>
<evidence type="ECO:0000313" key="3">
    <source>
        <dbReference type="Proteomes" id="UP001054837"/>
    </source>
</evidence>
<gene>
    <name evidence="2" type="ORF">CDAR_208101</name>
</gene>
<name>A0AAV4W3K3_9ARAC</name>
<dbReference type="EMBL" id="BPLQ01014087">
    <property type="protein sequence ID" value="GIY77252.1"/>
    <property type="molecule type" value="Genomic_DNA"/>
</dbReference>
<evidence type="ECO:0000313" key="2">
    <source>
        <dbReference type="EMBL" id="GIY77252.1"/>
    </source>
</evidence>
<comment type="caution">
    <text evidence="2">The sequence shown here is derived from an EMBL/GenBank/DDBJ whole genome shotgun (WGS) entry which is preliminary data.</text>
</comment>
<organism evidence="2 3">
    <name type="scientific">Caerostris darwini</name>
    <dbReference type="NCBI Taxonomy" id="1538125"/>
    <lineage>
        <taxon>Eukaryota</taxon>
        <taxon>Metazoa</taxon>
        <taxon>Ecdysozoa</taxon>
        <taxon>Arthropoda</taxon>
        <taxon>Chelicerata</taxon>
        <taxon>Arachnida</taxon>
        <taxon>Araneae</taxon>
        <taxon>Araneomorphae</taxon>
        <taxon>Entelegynae</taxon>
        <taxon>Araneoidea</taxon>
        <taxon>Araneidae</taxon>
        <taxon>Caerostris</taxon>
    </lineage>
</organism>
<dbReference type="AlphaFoldDB" id="A0AAV4W3K3"/>
<protein>
    <submittedName>
        <fullName evidence="2">Uncharacterized protein</fullName>
    </submittedName>
</protein>
<feature type="compositionally biased region" description="Basic and acidic residues" evidence="1">
    <location>
        <begin position="28"/>
        <end position="41"/>
    </location>
</feature>
<sequence length="173" mass="19762">MGERGLSSWSTRDVPLPPDTAFARLPRTGHESRVRRKETQRTGRTSTKIFNTTFIVIPMELRHQHTSNKEMLPWLVRIEQDKSYSILTKTSAKWIQNGSQDGFCLCSLQGREEISHVSVRLNDEATVYLADLNAIDLAINYILENYIINAEIISDSRSGPFQPLQHLSAYLED</sequence>
<keyword evidence="3" id="KW-1185">Reference proteome</keyword>